<dbReference type="GO" id="GO:0016787">
    <property type="term" value="F:hydrolase activity"/>
    <property type="evidence" value="ECO:0007669"/>
    <property type="project" value="UniProtKB-KW"/>
</dbReference>
<accession>A0A8T4H9I6</accession>
<dbReference type="InterPro" id="IPR036412">
    <property type="entry name" value="HAD-like_sf"/>
</dbReference>
<dbReference type="InterPro" id="IPR023214">
    <property type="entry name" value="HAD_sf"/>
</dbReference>
<proteinExistence type="predicted"/>
<evidence type="ECO:0000313" key="1">
    <source>
        <dbReference type="EMBL" id="MBP3943083.1"/>
    </source>
</evidence>
<keyword evidence="1" id="KW-0378">Hydrolase</keyword>
<dbReference type="EMBL" id="JAGKSB010000005">
    <property type="protein sequence ID" value="MBP3943083.1"/>
    <property type="molecule type" value="Genomic_DNA"/>
</dbReference>
<comment type="caution">
    <text evidence="1">The sequence shown here is derived from an EMBL/GenBank/DDBJ whole genome shotgun (WGS) entry which is preliminary data.</text>
</comment>
<keyword evidence="2" id="KW-1185">Reference proteome</keyword>
<dbReference type="Proteomes" id="UP000679691">
    <property type="component" value="Unassembled WGS sequence"/>
</dbReference>
<gene>
    <name evidence="1" type="ORF">J5U18_05830</name>
</gene>
<dbReference type="Gene3D" id="3.40.50.1000">
    <property type="entry name" value="HAD superfamily/HAD-like"/>
    <property type="match status" value="1"/>
</dbReference>
<protein>
    <submittedName>
        <fullName evidence="1">HAD family hydrolase</fullName>
    </submittedName>
</protein>
<organism evidence="1 2">
    <name type="scientific">Rhinopithecimicrobium faecis</name>
    <dbReference type="NCBI Taxonomy" id="2820698"/>
    <lineage>
        <taxon>Bacteria</taxon>
        <taxon>Pseudomonadati</taxon>
        <taxon>Bacteroidota</taxon>
        <taxon>Sphingobacteriia</taxon>
        <taxon>Sphingobacteriales</taxon>
        <taxon>Sphingobacteriaceae</taxon>
        <taxon>Rhinopithecimicrobium</taxon>
    </lineage>
</organism>
<dbReference type="RefSeq" id="WP_353546571.1">
    <property type="nucleotide sequence ID" value="NZ_JAGKSB010000005.1"/>
</dbReference>
<dbReference type="SUPFAM" id="SSF56784">
    <property type="entry name" value="HAD-like"/>
    <property type="match status" value="1"/>
</dbReference>
<sequence length="203" mass="23326">MSTPIDIANVTSANVNITNDKQVYAFELDSIIYPKQDYDLQVYYLFASFIEFTETFPPQAELIAFSKTAYEQHGAEGMFQRFQDAFGIPEKYGEQLQYLYANAQLPLPLLMYPEMEQLLKELVAAGKQICILTAGNPIEKLNKIKHIQWNGLQQSLKVYFLDELKFRELEPLSFLSESYEVNSDQIAYYSSKDINGLLVTDNN</sequence>
<dbReference type="Gene3D" id="1.10.150.520">
    <property type="match status" value="1"/>
</dbReference>
<name>A0A8T4H9I6_9SPHI</name>
<reference evidence="1" key="1">
    <citation type="submission" date="2021-03" db="EMBL/GenBank/DDBJ databases">
        <authorList>
            <person name="Lu T."/>
            <person name="Wang Q."/>
            <person name="Han X."/>
        </authorList>
    </citation>
    <scope>NUCLEOTIDE SEQUENCE</scope>
    <source>
        <strain evidence="1">WQ 2009</strain>
    </source>
</reference>
<dbReference type="AlphaFoldDB" id="A0A8T4H9I6"/>
<evidence type="ECO:0000313" key="2">
    <source>
        <dbReference type="Proteomes" id="UP000679691"/>
    </source>
</evidence>